<organism evidence="9 10">
    <name type="scientific">Alicyclobacillus acidoterrestris (strain ATCC 49025 / DSM 3922 / CIP 106132 / NCIMB 13137 / GD3B)</name>
    <dbReference type="NCBI Taxonomy" id="1356854"/>
    <lineage>
        <taxon>Bacteria</taxon>
        <taxon>Bacillati</taxon>
        <taxon>Bacillota</taxon>
        <taxon>Bacilli</taxon>
        <taxon>Bacillales</taxon>
        <taxon>Alicyclobacillaceae</taxon>
        <taxon>Alicyclobacillus</taxon>
    </lineage>
</organism>
<dbReference type="RefSeq" id="WP_161624334.1">
    <property type="nucleotide sequence ID" value="NZ_AURB01000101.1"/>
</dbReference>
<feature type="transmembrane region" description="Helical" evidence="7">
    <location>
        <begin position="180"/>
        <end position="201"/>
    </location>
</feature>
<dbReference type="Proteomes" id="UP000829401">
    <property type="component" value="Chromosome"/>
</dbReference>
<sequence length="355" mass="39744">MQRLQMVSWARNRPQYSEDRQWMRWKQRTQFLAFAENLAELLEAGVGLLVALARLAESGPRFQRSLSQSLFEHVERGLPVAGLFEPYVDLISAHALIVAEDVGQLPTALASYALRVRQRRAWRQSLVKSLTYPCLLLFSCFALALFVRMEIDPELASLQASLNQAPGLARGYASSVLSNLSLYLMIVIFACPLVYLGLLFGRRKLRWQGIRLPFDELTRAIRSEQFVDSVQKQLEAGISLIEALGTLEPGPDTWLRRQYQFVLGNLLDGKRLAESLPRSVSPVVWDLLSVSELTGDVVSGLARADSVLRGQIARSLEKLSHWLEPVVMSVMGLVVGTTMYSVFGPMYQTISSSAQ</sequence>
<keyword evidence="3" id="KW-1003">Cell membrane</keyword>
<dbReference type="Pfam" id="PF00482">
    <property type="entry name" value="T2SSF"/>
    <property type="match status" value="2"/>
</dbReference>
<evidence type="ECO:0000259" key="8">
    <source>
        <dbReference type="Pfam" id="PF00482"/>
    </source>
</evidence>
<keyword evidence="4 7" id="KW-0812">Transmembrane</keyword>
<dbReference type="GO" id="GO:0005886">
    <property type="term" value="C:plasma membrane"/>
    <property type="evidence" value="ECO:0007669"/>
    <property type="project" value="UniProtKB-SubCell"/>
</dbReference>
<comment type="subcellular location">
    <subcellularLocation>
        <location evidence="1">Cell membrane</location>
        <topology evidence="1">Multi-pass membrane protein</topology>
    </subcellularLocation>
</comment>
<name>A0A9E6ZI27_ALIAG</name>
<dbReference type="AlphaFoldDB" id="A0A9E6ZI27"/>
<dbReference type="PANTHER" id="PTHR30012">
    <property type="entry name" value="GENERAL SECRETION PATHWAY PROTEIN"/>
    <property type="match status" value="1"/>
</dbReference>
<keyword evidence="6 7" id="KW-0472">Membrane</keyword>
<dbReference type="OrthoDB" id="9805682at2"/>
<feature type="transmembrane region" description="Helical" evidence="7">
    <location>
        <begin position="322"/>
        <end position="343"/>
    </location>
</feature>
<keyword evidence="5 7" id="KW-1133">Transmembrane helix</keyword>
<evidence type="ECO:0000256" key="4">
    <source>
        <dbReference type="ARBA" id="ARBA00022692"/>
    </source>
</evidence>
<accession>A0A9E6ZI27</accession>
<protein>
    <submittedName>
        <fullName evidence="9">Type II secretion system F family protein</fullName>
    </submittedName>
</protein>
<comment type="similarity">
    <text evidence="2">Belongs to the GSP F family.</text>
</comment>
<dbReference type="InterPro" id="IPR003004">
    <property type="entry name" value="GspF/PilC"/>
</dbReference>
<reference evidence="10" key="1">
    <citation type="journal article" date="2022" name="G3 (Bethesda)">
        <title>Unveiling the complete genome sequence of Alicyclobacillus acidoterrestris DSM 3922T, a taint-producing strain.</title>
        <authorList>
            <person name="Leonardo I.C."/>
            <person name="Barreto Crespo M.T."/>
            <person name="Gaspar F.B."/>
        </authorList>
    </citation>
    <scope>NUCLEOTIDE SEQUENCE [LARGE SCALE GENOMIC DNA]</scope>
    <source>
        <strain evidence="10">DSM 3922</strain>
    </source>
</reference>
<proteinExistence type="inferred from homology"/>
<evidence type="ECO:0000313" key="10">
    <source>
        <dbReference type="Proteomes" id="UP000829401"/>
    </source>
</evidence>
<dbReference type="PANTHER" id="PTHR30012:SF0">
    <property type="entry name" value="TYPE II SECRETION SYSTEM PROTEIN F-RELATED"/>
    <property type="match status" value="1"/>
</dbReference>
<evidence type="ECO:0000256" key="6">
    <source>
        <dbReference type="ARBA" id="ARBA00023136"/>
    </source>
</evidence>
<dbReference type="Gene3D" id="1.20.81.30">
    <property type="entry name" value="Type II secretion system (T2SS), domain F"/>
    <property type="match status" value="2"/>
</dbReference>
<dbReference type="InterPro" id="IPR018076">
    <property type="entry name" value="T2SS_GspF_dom"/>
</dbReference>
<dbReference type="InterPro" id="IPR042094">
    <property type="entry name" value="T2SS_GspF_sf"/>
</dbReference>
<evidence type="ECO:0000313" key="9">
    <source>
        <dbReference type="EMBL" id="UNO47506.1"/>
    </source>
</evidence>
<evidence type="ECO:0000256" key="5">
    <source>
        <dbReference type="ARBA" id="ARBA00022989"/>
    </source>
</evidence>
<feature type="transmembrane region" description="Helical" evidence="7">
    <location>
        <begin position="125"/>
        <end position="147"/>
    </location>
</feature>
<evidence type="ECO:0000256" key="2">
    <source>
        <dbReference type="ARBA" id="ARBA00005745"/>
    </source>
</evidence>
<evidence type="ECO:0000256" key="3">
    <source>
        <dbReference type="ARBA" id="ARBA00022475"/>
    </source>
</evidence>
<evidence type="ECO:0000256" key="1">
    <source>
        <dbReference type="ARBA" id="ARBA00004651"/>
    </source>
</evidence>
<keyword evidence="10" id="KW-1185">Reference proteome</keyword>
<dbReference type="KEGG" id="aaco:K1I37_12405"/>
<feature type="domain" description="Type II secretion system protein GspF" evidence="8">
    <location>
        <begin position="234"/>
        <end position="343"/>
    </location>
</feature>
<feature type="domain" description="Type II secretion system protein GspF" evidence="8">
    <location>
        <begin position="34"/>
        <end position="146"/>
    </location>
</feature>
<gene>
    <name evidence="9" type="ORF">K1I37_12405</name>
</gene>
<dbReference type="EMBL" id="CP080467">
    <property type="protein sequence ID" value="UNO47506.1"/>
    <property type="molecule type" value="Genomic_DNA"/>
</dbReference>
<evidence type="ECO:0000256" key="7">
    <source>
        <dbReference type="SAM" id="Phobius"/>
    </source>
</evidence>